<evidence type="ECO:0000313" key="6">
    <source>
        <dbReference type="EMBL" id="ERJ91557.1"/>
    </source>
</evidence>
<dbReference type="InterPro" id="IPR033752">
    <property type="entry name" value="MetA_family"/>
</dbReference>
<keyword evidence="2 5" id="KW-0028">Amino-acid biosynthesis</keyword>
<keyword evidence="4 5" id="KW-0012">Acyltransferase</keyword>
<evidence type="ECO:0000256" key="1">
    <source>
        <dbReference type="ARBA" id="ARBA00022490"/>
    </source>
</evidence>
<sequence>MPIKIRSDLPARTVLESENIFVMTERRAKVQDIRPLKIAIVNLMPTKIATETQLLRLLGNTPLQVEISLVHMEKHKPKNIRTDHLEKFYITSKEALERKFDGMIITGAPVEQLPFEQVDYWDDLKAIMDYAAQNVFCTLYICWGAQAGLYYRYGIQKYDLPKKLFGVFYNKKIVPTEPLLRGFDDRFVCPQSRYTHVRSEDVERCKDLTVLAVSEKAGILLVKSKDNRQLFMTGHLEYDTDTLELEYKRDIKKGIAIDIPENYFPDDNPENIPRSTWRSHAHLFYSNWLNYYVYQETPFGFA</sequence>
<comment type="similarity">
    <text evidence="5">Belongs to the MetA family.</text>
</comment>
<feature type="binding site" evidence="5">
    <location>
        <position position="249"/>
    </location>
    <ligand>
        <name>substrate</name>
    </ligand>
</feature>
<dbReference type="NCBIfam" id="TIGR01001">
    <property type="entry name" value="metA"/>
    <property type="match status" value="1"/>
</dbReference>
<feature type="binding site" evidence="5">
    <location>
        <position position="163"/>
    </location>
    <ligand>
        <name>substrate</name>
    </ligand>
</feature>
<dbReference type="EMBL" id="AWVH01000044">
    <property type="protein sequence ID" value="ERJ91557.1"/>
    <property type="molecule type" value="Genomic_DNA"/>
</dbReference>
<evidence type="ECO:0000256" key="5">
    <source>
        <dbReference type="HAMAP-Rule" id="MF_00295"/>
    </source>
</evidence>
<dbReference type="Gene3D" id="3.40.50.880">
    <property type="match status" value="1"/>
</dbReference>
<feature type="site" description="Important for substrate specificity" evidence="5">
    <location>
        <position position="192"/>
    </location>
</feature>
<keyword evidence="1 5" id="KW-0963">Cytoplasm</keyword>
<accession>A0ABN0NW14</accession>
<proteinExistence type="inferred from homology"/>
<comment type="function">
    <text evidence="5">Transfers an acetyl group from acetyl-CoA to L-homoserine, forming acetyl-L-homoserine.</text>
</comment>
<feature type="site" description="Important for acyl-CoA specificity" evidence="5">
    <location>
        <position position="111"/>
    </location>
</feature>
<comment type="pathway">
    <text evidence="5">Amino-acid biosynthesis; L-methionine biosynthesis via de novo pathway; O-acetyl-L-homoserine from L-homoserine: step 1/1.</text>
</comment>
<dbReference type="PANTHER" id="PTHR20919">
    <property type="entry name" value="HOMOSERINE O-SUCCINYLTRANSFERASE"/>
    <property type="match status" value="1"/>
</dbReference>
<gene>
    <name evidence="5" type="primary">metAA</name>
    <name evidence="6" type="ORF">HMPREF9193_02010</name>
</gene>
<dbReference type="HAMAP" id="MF_00295">
    <property type="entry name" value="MetA_acyltransf"/>
    <property type="match status" value="1"/>
</dbReference>
<dbReference type="CDD" id="cd03131">
    <property type="entry name" value="GATase1_HTS"/>
    <property type="match status" value="1"/>
</dbReference>
<evidence type="ECO:0000256" key="4">
    <source>
        <dbReference type="ARBA" id="ARBA00023315"/>
    </source>
</evidence>
<dbReference type="InterPro" id="IPR005697">
    <property type="entry name" value="HST_MetA"/>
</dbReference>
<dbReference type="InterPro" id="IPR029062">
    <property type="entry name" value="Class_I_gatase-like"/>
</dbReference>
<dbReference type="Proteomes" id="UP000016649">
    <property type="component" value="Unassembled WGS sequence"/>
</dbReference>
<comment type="subcellular location">
    <subcellularLocation>
        <location evidence="5">Cytoplasm</location>
    </subcellularLocation>
</comment>
<protein>
    <recommendedName>
        <fullName evidence="5">Homoserine O-acetyltransferase</fullName>
        <shortName evidence="5">HAT</shortName>
        <ecNumber evidence="5">2.3.1.31</ecNumber>
    </recommendedName>
    <alternativeName>
        <fullName evidence="5">Homoserine transacetylase</fullName>
        <shortName evidence="5">HTA</shortName>
    </alternativeName>
</protein>
<dbReference type="PANTHER" id="PTHR20919:SF0">
    <property type="entry name" value="HOMOSERINE O-SUCCINYLTRANSFERASE"/>
    <property type="match status" value="1"/>
</dbReference>
<keyword evidence="7" id="KW-1185">Reference proteome</keyword>
<dbReference type="EC" id="2.3.1.31" evidence="5"/>
<dbReference type="PIRSF" id="PIRSF000450">
    <property type="entry name" value="H_ser_succinyltr"/>
    <property type="match status" value="1"/>
</dbReference>
<dbReference type="RefSeq" id="WP_021686183.1">
    <property type="nucleotide sequence ID" value="NZ_KI260554.1"/>
</dbReference>
<evidence type="ECO:0000256" key="3">
    <source>
        <dbReference type="ARBA" id="ARBA00022679"/>
    </source>
</evidence>
<evidence type="ECO:0000313" key="7">
    <source>
        <dbReference type="Proteomes" id="UP000016649"/>
    </source>
</evidence>
<feature type="active site" evidence="5">
    <location>
        <position position="237"/>
    </location>
</feature>
<dbReference type="SUPFAM" id="SSF52317">
    <property type="entry name" value="Class I glutamine amidotransferase-like"/>
    <property type="match status" value="1"/>
</dbReference>
<keyword evidence="5" id="KW-0486">Methionine biosynthesis</keyword>
<feature type="active site" description="Acyl-thioester intermediate" evidence="5">
    <location>
        <position position="142"/>
    </location>
</feature>
<evidence type="ECO:0000256" key="2">
    <source>
        <dbReference type="ARBA" id="ARBA00022605"/>
    </source>
</evidence>
<name>A0ABN0NW14_TRELE</name>
<organism evidence="6 7">
    <name type="scientific">Treponema lecithinolyticum ATCC 700332</name>
    <dbReference type="NCBI Taxonomy" id="1321815"/>
    <lineage>
        <taxon>Bacteria</taxon>
        <taxon>Pseudomonadati</taxon>
        <taxon>Spirochaetota</taxon>
        <taxon>Spirochaetia</taxon>
        <taxon>Spirochaetales</taxon>
        <taxon>Treponemataceae</taxon>
        <taxon>Treponema</taxon>
    </lineage>
</organism>
<comment type="catalytic activity">
    <reaction evidence="5">
        <text>L-homoserine + acetyl-CoA = O-acetyl-L-homoserine + CoA</text>
        <dbReference type="Rhea" id="RHEA:13701"/>
        <dbReference type="ChEBI" id="CHEBI:57287"/>
        <dbReference type="ChEBI" id="CHEBI:57288"/>
        <dbReference type="ChEBI" id="CHEBI:57476"/>
        <dbReference type="ChEBI" id="CHEBI:57716"/>
        <dbReference type="EC" id="2.3.1.31"/>
    </reaction>
</comment>
<feature type="active site" description="Proton acceptor" evidence="5">
    <location>
        <position position="235"/>
    </location>
</feature>
<keyword evidence="3 5" id="KW-0808">Transferase</keyword>
<comment type="caution">
    <text evidence="6">The sequence shown here is derived from an EMBL/GenBank/DDBJ whole genome shotgun (WGS) entry which is preliminary data.</text>
</comment>
<feature type="binding site" evidence="5">
    <location>
        <position position="192"/>
    </location>
    <ligand>
        <name>substrate</name>
    </ligand>
</feature>
<dbReference type="Pfam" id="PF04204">
    <property type="entry name" value="HTS"/>
    <property type="match status" value="1"/>
</dbReference>
<comment type="caution">
    <text evidence="5">Lacks conserved residue(s) required for the propagation of feature annotation.</text>
</comment>
<reference evidence="6 7" key="1">
    <citation type="submission" date="2013-08" db="EMBL/GenBank/DDBJ databases">
        <authorList>
            <person name="Weinstock G."/>
            <person name="Sodergren E."/>
            <person name="Wylie T."/>
            <person name="Fulton L."/>
            <person name="Fulton R."/>
            <person name="Fronick C."/>
            <person name="O'Laughlin M."/>
            <person name="Godfrey J."/>
            <person name="Miner T."/>
            <person name="Herter B."/>
            <person name="Appelbaum E."/>
            <person name="Cordes M."/>
            <person name="Lek S."/>
            <person name="Wollam A."/>
            <person name="Pepin K.H."/>
            <person name="Palsikar V.B."/>
            <person name="Mitreva M."/>
            <person name="Wilson R.K."/>
        </authorList>
    </citation>
    <scope>NUCLEOTIDE SEQUENCE [LARGE SCALE GENOMIC DNA]</scope>
    <source>
        <strain evidence="6 7">ATCC 700332</strain>
    </source>
</reference>